<keyword evidence="3" id="KW-1185">Reference proteome</keyword>
<dbReference type="EMBL" id="JACCKD010000001">
    <property type="protein sequence ID" value="MBA0124434.1"/>
    <property type="molecule type" value="Genomic_DNA"/>
</dbReference>
<proteinExistence type="predicted"/>
<feature type="transmembrane region" description="Helical" evidence="1">
    <location>
        <begin position="83"/>
        <end position="104"/>
    </location>
</feature>
<feature type="transmembrane region" description="Helical" evidence="1">
    <location>
        <begin position="128"/>
        <end position="151"/>
    </location>
</feature>
<dbReference type="InterPro" id="IPR051790">
    <property type="entry name" value="Cytochrome_c-biogenesis_DsbD"/>
</dbReference>
<dbReference type="AlphaFoldDB" id="A0A837ZWE0"/>
<accession>A0A837ZWE0</accession>
<feature type="transmembrane region" description="Helical" evidence="1">
    <location>
        <begin position="256"/>
        <end position="276"/>
    </location>
</feature>
<feature type="transmembrane region" description="Helical" evidence="1">
    <location>
        <begin position="201"/>
        <end position="222"/>
    </location>
</feature>
<reference evidence="2 3" key="1">
    <citation type="submission" date="2020-07" db="EMBL/GenBank/DDBJ databases">
        <title>Genome of Haloechinothrix sp.</title>
        <authorList>
            <person name="Tang S.-K."/>
            <person name="Yang L."/>
            <person name="Zhu W.-Y."/>
        </authorList>
    </citation>
    <scope>NUCLEOTIDE SEQUENCE [LARGE SCALE GENOMIC DNA]</scope>
    <source>
        <strain evidence="2 3">YIM 98757</strain>
    </source>
</reference>
<feature type="transmembrane region" description="Helical" evidence="1">
    <location>
        <begin position="6"/>
        <end position="36"/>
    </location>
</feature>
<organism evidence="2 3">
    <name type="scientific">Haloechinothrix aidingensis</name>
    <dbReference type="NCBI Taxonomy" id="2752311"/>
    <lineage>
        <taxon>Bacteria</taxon>
        <taxon>Bacillati</taxon>
        <taxon>Actinomycetota</taxon>
        <taxon>Actinomycetes</taxon>
        <taxon>Pseudonocardiales</taxon>
        <taxon>Pseudonocardiaceae</taxon>
        <taxon>Haloechinothrix</taxon>
    </lineage>
</organism>
<dbReference type="Proteomes" id="UP000582974">
    <property type="component" value="Unassembled WGS sequence"/>
</dbReference>
<feature type="transmembrane region" description="Helical" evidence="1">
    <location>
        <begin position="163"/>
        <end position="189"/>
    </location>
</feature>
<gene>
    <name evidence="2" type="ORF">H0B56_02635</name>
</gene>
<feature type="transmembrane region" description="Helical" evidence="1">
    <location>
        <begin position="48"/>
        <end position="77"/>
    </location>
</feature>
<protein>
    <submittedName>
        <fullName evidence="2">Cytochrome c biogenesis protein CcdA</fullName>
    </submittedName>
</protein>
<sequence>MMDSGILAFALAAGLVAAFNPCGFAMLPAYLALVVLGDGERPSRTRAVYRALAATSAMAFGFLLVFGSFGLVISPLAGQVQRYLPAVTVVVGAALVAIGVWLLTGRDLTLLLPKPTVGKPTGQLRSMLGYGIAYAVASLSCTVGPFLAVTGQTFRAGSVADGILAFLAYGAGMALVVGVLAVAVAVAGTQVVARVRGALGAIHRTAGALLVLAGGYVVYYGVYEIRLFHFGGEVSDPIVGSVTAVQQAFASIVDSIGALPLLAVLAAVVLLTTLAARRRSRLMR</sequence>
<comment type="caution">
    <text evidence="2">The sequence shown here is derived from an EMBL/GenBank/DDBJ whole genome shotgun (WGS) entry which is preliminary data.</text>
</comment>
<keyword evidence="1" id="KW-1133">Transmembrane helix</keyword>
<evidence type="ECO:0000313" key="2">
    <source>
        <dbReference type="EMBL" id="MBA0124434.1"/>
    </source>
</evidence>
<name>A0A837ZWE0_9PSEU</name>
<keyword evidence="1" id="KW-0472">Membrane</keyword>
<keyword evidence="1" id="KW-0812">Transmembrane</keyword>
<evidence type="ECO:0000313" key="3">
    <source>
        <dbReference type="Proteomes" id="UP000582974"/>
    </source>
</evidence>
<evidence type="ECO:0000256" key="1">
    <source>
        <dbReference type="SAM" id="Phobius"/>
    </source>
</evidence>
<dbReference type="PANTHER" id="PTHR31272">
    <property type="entry name" value="CYTOCHROME C-TYPE BIOGENESIS PROTEIN HI_1454-RELATED"/>
    <property type="match status" value="1"/>
</dbReference>
<dbReference type="PANTHER" id="PTHR31272:SF4">
    <property type="entry name" value="CYTOCHROME C-TYPE BIOGENESIS PROTEIN HI_1454-RELATED"/>
    <property type="match status" value="1"/>
</dbReference>